<dbReference type="PROSITE" id="PS00409">
    <property type="entry name" value="PROKAR_NTER_METHYL"/>
    <property type="match status" value="1"/>
</dbReference>
<protein>
    <recommendedName>
        <fullName evidence="4">PEGA domain-containing protein</fullName>
    </recommendedName>
</protein>
<name>A0A1G2LU68_9BACT</name>
<keyword evidence="1" id="KW-0812">Transmembrane</keyword>
<dbReference type="AlphaFoldDB" id="A0A1G2LU68"/>
<dbReference type="EMBL" id="MHQY01000008">
    <property type="protein sequence ID" value="OHA14361.1"/>
    <property type="molecule type" value="Genomic_DNA"/>
</dbReference>
<evidence type="ECO:0008006" key="4">
    <source>
        <dbReference type="Google" id="ProtNLM"/>
    </source>
</evidence>
<evidence type="ECO:0000313" key="3">
    <source>
        <dbReference type="Proteomes" id="UP000177171"/>
    </source>
</evidence>
<sequence length="631" mass="68118">MNPIFSQKGFTPLQPDAPCLRAREESGIPKVKEMPWPLGRVVAGFTLIESLVGVAVFMIIAVSVYQAYAVTMNAVRVSRLKIIATALANEQFEIIRNLPYDDVGVVGSIPNGKIPRIQNFIRDNTEFAVETTIRNIDDPFDGTIGGVPNDLSPSDYRLAELEISCSSCKNFTALRLTTQVGPRALETASTNGALFVQVFDASGQPVSGADVHVENNQAVPPIVIDDTTNNDGFLQIVDAPPGAEAYEIAVSKSGYSTEQTYPTGAPGNPNPTKPHATVALQQLTQISFSIDRTSTLDISSVTNTCGPVSSIDFSLSGSKLIGANPDVLKYSASHITDGLGKKTIFGLEWDTYNLNFTDSSYDLAGAVPLLPLALNPNTGQDFKLIVAPKVSNGLLVTVKDASTQLPLSDAIVRLEGLSYDTTLTTGHGFIRQTDWSGGAGQDDFIDPARYFDSDGNAEINDPAGEFHLRKIFDEYEPSAYLISSAFDTGSASNFHQILWQPQSQPPDTGQDSVRFQIATNNNKMTWNFLGTDGTANTYYTLADQNINSLHNGDRYLRYKAFLQTASTTWTPTISDVSFTFTSSCVPPGQVLFTGLGTGDYTLTVSKAGYQPFTDTVTVSSSWQQYGVTVSP</sequence>
<evidence type="ECO:0000313" key="2">
    <source>
        <dbReference type="EMBL" id="OHA14361.1"/>
    </source>
</evidence>
<keyword evidence="1" id="KW-0472">Membrane</keyword>
<keyword evidence="1" id="KW-1133">Transmembrane helix</keyword>
<organism evidence="2 3">
    <name type="scientific">Candidatus Sungbacteria bacterium RIFCSPLOWO2_12_FULL_41_11</name>
    <dbReference type="NCBI Taxonomy" id="1802286"/>
    <lineage>
        <taxon>Bacteria</taxon>
        <taxon>Candidatus Sungiibacteriota</taxon>
    </lineage>
</organism>
<gene>
    <name evidence="2" type="ORF">A3G49_01910</name>
</gene>
<dbReference type="Proteomes" id="UP000177171">
    <property type="component" value="Unassembled WGS sequence"/>
</dbReference>
<dbReference type="SUPFAM" id="SSF49464">
    <property type="entry name" value="Carboxypeptidase regulatory domain-like"/>
    <property type="match status" value="1"/>
</dbReference>
<proteinExistence type="predicted"/>
<evidence type="ECO:0000256" key="1">
    <source>
        <dbReference type="SAM" id="Phobius"/>
    </source>
</evidence>
<dbReference type="InterPro" id="IPR012902">
    <property type="entry name" value="N_methyl_site"/>
</dbReference>
<feature type="transmembrane region" description="Helical" evidence="1">
    <location>
        <begin position="41"/>
        <end position="68"/>
    </location>
</feature>
<reference evidence="2 3" key="1">
    <citation type="journal article" date="2016" name="Nat. Commun.">
        <title>Thousands of microbial genomes shed light on interconnected biogeochemical processes in an aquifer system.</title>
        <authorList>
            <person name="Anantharaman K."/>
            <person name="Brown C.T."/>
            <person name="Hug L.A."/>
            <person name="Sharon I."/>
            <person name="Castelle C.J."/>
            <person name="Probst A.J."/>
            <person name="Thomas B.C."/>
            <person name="Singh A."/>
            <person name="Wilkins M.J."/>
            <person name="Karaoz U."/>
            <person name="Brodie E.L."/>
            <person name="Williams K.H."/>
            <person name="Hubbard S.S."/>
            <person name="Banfield J.F."/>
        </authorList>
    </citation>
    <scope>NUCLEOTIDE SEQUENCE [LARGE SCALE GENOMIC DNA]</scope>
</reference>
<accession>A0A1G2LU68</accession>
<dbReference type="Gene3D" id="2.60.40.1120">
    <property type="entry name" value="Carboxypeptidase-like, regulatory domain"/>
    <property type="match status" value="1"/>
</dbReference>
<dbReference type="InterPro" id="IPR008969">
    <property type="entry name" value="CarboxyPept-like_regulatory"/>
</dbReference>
<comment type="caution">
    <text evidence="2">The sequence shown here is derived from an EMBL/GenBank/DDBJ whole genome shotgun (WGS) entry which is preliminary data.</text>
</comment>